<dbReference type="STRING" id="321763.SAMN04488692_12123"/>
<dbReference type="Pfam" id="PF18134">
    <property type="entry name" value="AGS_C"/>
    <property type="match status" value="1"/>
</dbReference>
<dbReference type="EMBL" id="FNGO01000021">
    <property type="protein sequence ID" value="SDM20417.1"/>
    <property type="molecule type" value="Genomic_DNA"/>
</dbReference>
<evidence type="ECO:0000259" key="1">
    <source>
        <dbReference type="PROSITE" id="PS50125"/>
    </source>
</evidence>
<reference evidence="2 3" key="1">
    <citation type="submission" date="2016-10" db="EMBL/GenBank/DDBJ databases">
        <authorList>
            <person name="de Groot N.N."/>
        </authorList>
    </citation>
    <scope>NUCLEOTIDE SEQUENCE [LARGE SCALE GENOMIC DNA]</scope>
    <source>
        <strain evidence="2 3">SLAS-1</strain>
    </source>
</reference>
<protein>
    <submittedName>
        <fullName evidence="2">Adenylate and Guanylate cyclase catalytic domain-containing protein</fullName>
    </submittedName>
</protein>
<organism evidence="2 3">
    <name type="scientific">Halarsenatibacter silvermanii</name>
    <dbReference type="NCBI Taxonomy" id="321763"/>
    <lineage>
        <taxon>Bacteria</taxon>
        <taxon>Bacillati</taxon>
        <taxon>Bacillota</taxon>
        <taxon>Clostridia</taxon>
        <taxon>Halanaerobiales</taxon>
        <taxon>Halarsenatibacteraceae</taxon>
        <taxon>Halarsenatibacter</taxon>
    </lineage>
</organism>
<dbReference type="AlphaFoldDB" id="A0A1G9RC22"/>
<dbReference type="InterPro" id="IPR040511">
    <property type="entry name" value="AGS_C"/>
</dbReference>
<dbReference type="InterPro" id="IPR029787">
    <property type="entry name" value="Nucleotide_cyclase"/>
</dbReference>
<dbReference type="OrthoDB" id="7572058at2"/>
<feature type="domain" description="Guanylate cyclase" evidence="1">
    <location>
        <begin position="76"/>
        <end position="181"/>
    </location>
</feature>
<dbReference type="SUPFAM" id="SSF55073">
    <property type="entry name" value="Nucleotide cyclase"/>
    <property type="match status" value="1"/>
</dbReference>
<accession>A0A1G9RC22</accession>
<dbReference type="Gene3D" id="3.30.70.1230">
    <property type="entry name" value="Nucleotide cyclase"/>
    <property type="match status" value="1"/>
</dbReference>
<dbReference type="GO" id="GO:0035556">
    <property type="term" value="P:intracellular signal transduction"/>
    <property type="evidence" value="ECO:0007669"/>
    <property type="project" value="InterPro"/>
</dbReference>
<evidence type="ECO:0000313" key="3">
    <source>
        <dbReference type="Proteomes" id="UP000199476"/>
    </source>
</evidence>
<dbReference type="PROSITE" id="PS50125">
    <property type="entry name" value="GUANYLATE_CYCLASE_2"/>
    <property type="match status" value="1"/>
</dbReference>
<dbReference type="RefSeq" id="WP_089761336.1">
    <property type="nucleotide sequence ID" value="NZ_FNGO01000021.1"/>
</dbReference>
<proteinExistence type="predicted"/>
<dbReference type="Proteomes" id="UP000199476">
    <property type="component" value="Unassembled WGS sequence"/>
</dbReference>
<dbReference type="CDD" id="cd07302">
    <property type="entry name" value="CHD"/>
    <property type="match status" value="1"/>
</dbReference>
<dbReference type="GO" id="GO:0009190">
    <property type="term" value="P:cyclic nucleotide biosynthetic process"/>
    <property type="evidence" value="ECO:0007669"/>
    <property type="project" value="InterPro"/>
</dbReference>
<name>A0A1G9RC22_9FIRM</name>
<keyword evidence="3" id="KW-1185">Reference proteome</keyword>
<sequence length="402" mass="46295">MIREVLEELYNKKGNFIEKESRLIAEKAAPEVKPLRPNSGNLMELIGEEDVFSDKIGPHPDFQDLDGNEKIKHYIVSAFCDIKGSTLLTKKLSLEEVWLIKNAVLSSMIDIIQAFQGHVHRLQGDAILAFFGGKKFKKSDAIINAINASAFLQFYINNILSEKFISNDLPKMKIRIGLDFGNDNEVQWAHYGIQNIDEITTTSFSTDIAARLESRASSKKIMIGESINKYLDLPEEFLNVKTKIVDGEEVDDRYIMNNDYITYKMWEFDWESYLDYFSLIEKPQKSDISLKCFYKKKSENDFTNEYKSNCGALSKNLKLKHEVELSPELESINCDEIIWTVNNRGDEAEDENKTNFKVNSCKRKKYAITTTEFTGHHYMNCKIKKEGRLKAENDFGVFVHSD</sequence>
<dbReference type="Pfam" id="PF00211">
    <property type="entry name" value="Guanylate_cyc"/>
    <property type="match status" value="1"/>
</dbReference>
<dbReference type="GO" id="GO:0004016">
    <property type="term" value="F:adenylate cyclase activity"/>
    <property type="evidence" value="ECO:0007669"/>
    <property type="project" value="UniProtKB-ARBA"/>
</dbReference>
<dbReference type="InterPro" id="IPR001054">
    <property type="entry name" value="A/G_cyclase"/>
</dbReference>
<gene>
    <name evidence="2" type="ORF">SAMN04488692_12123</name>
</gene>
<evidence type="ECO:0000313" key="2">
    <source>
        <dbReference type="EMBL" id="SDM20417.1"/>
    </source>
</evidence>